<evidence type="ECO:0000313" key="2">
    <source>
        <dbReference type="EMBL" id="CAL1329487.1"/>
    </source>
</evidence>
<evidence type="ECO:0000313" key="3">
    <source>
        <dbReference type="Proteomes" id="UP001497533"/>
    </source>
</evidence>
<dbReference type="InterPro" id="IPR008136">
    <property type="entry name" value="CinA_C"/>
</dbReference>
<dbReference type="SUPFAM" id="SSF142433">
    <property type="entry name" value="CinA-like"/>
    <property type="match status" value="1"/>
</dbReference>
<name>A0ABM9NPS0_9GAMM</name>
<proteinExistence type="predicted"/>
<dbReference type="InterPro" id="IPR036653">
    <property type="entry name" value="CinA-like_C"/>
</dbReference>
<dbReference type="Gene3D" id="3.90.950.20">
    <property type="entry name" value="CinA-like"/>
    <property type="match status" value="1"/>
</dbReference>
<organism evidence="2 3">
    <name type="scientific">Candidatus Providencia siddallii</name>
    <dbReference type="NCBI Taxonomy" id="1715285"/>
    <lineage>
        <taxon>Bacteria</taxon>
        <taxon>Pseudomonadati</taxon>
        <taxon>Pseudomonadota</taxon>
        <taxon>Gammaproteobacteria</taxon>
        <taxon>Enterobacterales</taxon>
        <taxon>Morganellaceae</taxon>
        <taxon>Providencia</taxon>
    </lineage>
</organism>
<dbReference type="NCBIfam" id="NF002975">
    <property type="entry name" value="PRK03661.1"/>
    <property type="match status" value="1"/>
</dbReference>
<gene>
    <name evidence="2" type="primary">pncC</name>
    <name evidence="2" type="ORF">PRHACTZTBTEA_578</name>
</gene>
<keyword evidence="3" id="KW-1185">Reference proteome</keyword>
<reference evidence="2" key="1">
    <citation type="submission" date="2024-04" db="EMBL/GenBank/DDBJ databases">
        <authorList>
            <person name="Manzano-Marin A."/>
            <person name="Manzano-Marin A."/>
            <person name="Alejandro Manzano Marin A."/>
        </authorList>
    </citation>
    <scope>NUCLEOTIDE SEQUENCE [LARGE SCALE GENOMIC DNA]</scope>
    <source>
        <strain evidence="2">TABTEA</strain>
    </source>
</reference>
<keyword evidence="2" id="KW-0378">Hydrolase</keyword>
<feature type="domain" description="CinA C-terminal" evidence="1">
    <location>
        <begin position="13"/>
        <end position="164"/>
    </location>
</feature>
<protein>
    <submittedName>
        <fullName evidence="2">Nicotinamide-nucleotide amidohydrolase PncC</fullName>
        <ecNumber evidence="2">3.5.1.42</ecNumber>
    </submittedName>
</protein>
<dbReference type="NCBIfam" id="TIGR00199">
    <property type="entry name" value="PncC_domain"/>
    <property type="match status" value="1"/>
</dbReference>
<dbReference type="GO" id="GO:0019159">
    <property type="term" value="F:nicotinamide-nucleotide amidase activity"/>
    <property type="evidence" value="ECO:0007669"/>
    <property type="project" value="UniProtKB-EC"/>
</dbReference>
<evidence type="ECO:0000259" key="1">
    <source>
        <dbReference type="Pfam" id="PF02464"/>
    </source>
</evidence>
<dbReference type="Pfam" id="PF02464">
    <property type="entry name" value="CinA"/>
    <property type="match status" value="1"/>
</dbReference>
<sequence length="170" mass="19174">MIKEKQLELLSFNIGNILKTKKKTITIAESCTGGWITKCLTSIDGSSNYFKYGFITYSNEAKYKMINVNKIILKYFGAVNKKVVYEMVKGAIKKSSADYGISVSGIAGPNGGTLKKPIGTVWFAFAEKKINNKIYISTKYKIFHGNRKIIRLKSTNYALQTFLQKIKDKK</sequence>
<dbReference type="EC" id="3.5.1.42" evidence="2"/>
<dbReference type="Proteomes" id="UP001497533">
    <property type="component" value="Chromosome"/>
</dbReference>
<dbReference type="EMBL" id="OZ034688">
    <property type="protein sequence ID" value="CAL1329487.1"/>
    <property type="molecule type" value="Genomic_DNA"/>
</dbReference>
<accession>A0ABM9NPS0</accession>